<dbReference type="AlphaFoldDB" id="A0A543ICX9"/>
<feature type="compositionally biased region" description="Basic and acidic residues" evidence="8">
    <location>
        <begin position="440"/>
        <end position="459"/>
    </location>
</feature>
<dbReference type="OrthoDB" id="5168853at2"/>
<evidence type="ECO:0000313" key="10">
    <source>
        <dbReference type="Proteomes" id="UP000316706"/>
    </source>
</evidence>
<dbReference type="PROSITE" id="PS00061">
    <property type="entry name" value="ADH_SHORT"/>
    <property type="match status" value="1"/>
</dbReference>
<keyword evidence="6" id="KW-0521">NADP</keyword>
<comment type="similarity">
    <text evidence="1">Belongs to the short-chain dehydrogenases/reductases (SDR) family.</text>
</comment>
<keyword evidence="4" id="KW-0285">Flavoprotein</keyword>
<protein>
    <submittedName>
        <fullName evidence="9">Cation diffusion facilitator CzcD-associated flavoprotein CzcO</fullName>
    </submittedName>
</protein>
<dbReference type="InterPro" id="IPR000960">
    <property type="entry name" value="Flavin_mOase"/>
</dbReference>
<sequence length="746" mass="80022">MTCRVAVIGAGAAGLAAGKAMRDAGLEFVLYEKGDRPGGLWARDNASGLSPAYESLHTNTSKGRTQFADFPMPRSWPDYPSADLVAQYLADYAERFGVLPHIRFGSEVVSVDRDGPSWALTTASGDVGRFDAVVVANGHNWDPRWPDPAYPGEFTGTQIHAHDYRTPDIFRDRRVLVVGMGNSAMDIAVDASHVADGPVLLSARRGVHIVPKYLFGRPSDATGGALAALPWRLRQRVAETMLRVAVGRPQDYGLPAPSGGLFQNHPTVSDTILHRLTHGEVEARPGIERLDGEKVVFADGSADPVDVIVWATGYRVTIPFLPARLVGEDPERLPLYKRVFHLDDPSLAFVGLMQSTGAALPIVEAQAKLAAAYFSGAYALPPPGERRRSVARDLRAARARWGDRRPMMRVDFDRYVADLPREARAGRARLARGARPFTPTDREESTRMSEADRGVAAPRREAARLRAPVRTGGRRDPRGMRVLVTGASGTFGRAICARLSGLGARVVGLDAAPRPGDPVEVIACDVTDDAAVPAAVEAAIGRLGGLDLLVNNAGIGGPAPAELPPGDEVRRQLDVNLLGVWRVTAACADALVASRGRVIMLSSRMAVMQLPLAAAYGASKRALVAYADALRMELGTHVDVTCVYPSAVRSPIHDSTAAAGLSLEGMSRYEPLEGVVDAVVRAALSRRPLRDVTTTRRGAVEFFLARHLPALTDRIVARTFARRVRSGAFAGAELAAGAVRRHADRA</sequence>
<dbReference type="GO" id="GO:0050661">
    <property type="term" value="F:NADP binding"/>
    <property type="evidence" value="ECO:0007669"/>
    <property type="project" value="InterPro"/>
</dbReference>
<gene>
    <name evidence="9" type="ORF">FHX41_2078</name>
</gene>
<proteinExistence type="inferred from homology"/>
<dbReference type="InterPro" id="IPR020946">
    <property type="entry name" value="Flavin_mOase-like"/>
</dbReference>
<comment type="caution">
    <text evidence="9">The sequence shown here is derived from an EMBL/GenBank/DDBJ whole genome shotgun (WGS) entry which is preliminary data.</text>
</comment>
<dbReference type="InterPro" id="IPR036188">
    <property type="entry name" value="FAD/NAD-bd_sf"/>
</dbReference>
<evidence type="ECO:0000256" key="1">
    <source>
        <dbReference type="ARBA" id="ARBA00006484"/>
    </source>
</evidence>
<dbReference type="GO" id="GO:0050660">
    <property type="term" value="F:flavin adenine dinucleotide binding"/>
    <property type="evidence" value="ECO:0007669"/>
    <property type="project" value="InterPro"/>
</dbReference>
<keyword evidence="10" id="KW-1185">Reference proteome</keyword>
<dbReference type="SUPFAM" id="SSF51735">
    <property type="entry name" value="NAD(P)-binding Rossmann-fold domains"/>
    <property type="match status" value="1"/>
</dbReference>
<dbReference type="InterPro" id="IPR020904">
    <property type="entry name" value="Sc_DH/Rdtase_CS"/>
</dbReference>
<name>A0A543ICX9_9ACTN</name>
<evidence type="ECO:0000256" key="2">
    <source>
        <dbReference type="ARBA" id="ARBA00009183"/>
    </source>
</evidence>
<dbReference type="Pfam" id="PF00743">
    <property type="entry name" value="FMO-like"/>
    <property type="match status" value="1"/>
</dbReference>
<evidence type="ECO:0000256" key="7">
    <source>
        <dbReference type="ARBA" id="ARBA00023002"/>
    </source>
</evidence>
<keyword evidence="7" id="KW-0560">Oxidoreductase</keyword>
<dbReference type="PANTHER" id="PTHR23023">
    <property type="entry name" value="DIMETHYLANILINE MONOOXYGENASE"/>
    <property type="match status" value="1"/>
</dbReference>
<keyword evidence="5" id="KW-0274">FAD</keyword>
<dbReference type="InterPro" id="IPR050346">
    <property type="entry name" value="FMO-like"/>
</dbReference>
<dbReference type="SUPFAM" id="SSF51905">
    <property type="entry name" value="FAD/NAD(P)-binding domain"/>
    <property type="match status" value="2"/>
</dbReference>
<dbReference type="Proteomes" id="UP000316706">
    <property type="component" value="Unassembled WGS sequence"/>
</dbReference>
<evidence type="ECO:0000256" key="3">
    <source>
        <dbReference type="ARBA" id="ARBA00010139"/>
    </source>
</evidence>
<evidence type="ECO:0000256" key="4">
    <source>
        <dbReference type="ARBA" id="ARBA00022630"/>
    </source>
</evidence>
<dbReference type="Pfam" id="PF00106">
    <property type="entry name" value="adh_short"/>
    <property type="match status" value="1"/>
</dbReference>
<comment type="similarity">
    <text evidence="2">Belongs to the FMO family.</text>
</comment>
<evidence type="ECO:0000313" key="9">
    <source>
        <dbReference type="EMBL" id="TQM68433.1"/>
    </source>
</evidence>
<comment type="similarity">
    <text evidence="3">Belongs to the FAD-binding monooxygenase family.</text>
</comment>
<evidence type="ECO:0000256" key="5">
    <source>
        <dbReference type="ARBA" id="ARBA00022827"/>
    </source>
</evidence>
<accession>A0A543ICX9</accession>
<dbReference type="GO" id="GO:0004499">
    <property type="term" value="F:N,N-dimethylaniline monooxygenase activity"/>
    <property type="evidence" value="ECO:0007669"/>
    <property type="project" value="InterPro"/>
</dbReference>
<organism evidence="9 10">
    <name type="scientific">Actinomadura hallensis</name>
    <dbReference type="NCBI Taxonomy" id="337895"/>
    <lineage>
        <taxon>Bacteria</taxon>
        <taxon>Bacillati</taxon>
        <taxon>Actinomycetota</taxon>
        <taxon>Actinomycetes</taxon>
        <taxon>Streptosporangiales</taxon>
        <taxon>Thermomonosporaceae</taxon>
        <taxon>Actinomadura</taxon>
    </lineage>
</organism>
<dbReference type="InterPro" id="IPR002347">
    <property type="entry name" value="SDR_fam"/>
</dbReference>
<dbReference type="InterPro" id="IPR036291">
    <property type="entry name" value="NAD(P)-bd_dom_sf"/>
</dbReference>
<dbReference type="Gene3D" id="3.50.50.60">
    <property type="entry name" value="FAD/NAD(P)-binding domain"/>
    <property type="match status" value="1"/>
</dbReference>
<dbReference type="PRINTS" id="PR00370">
    <property type="entry name" value="FMOXYGENASE"/>
</dbReference>
<evidence type="ECO:0000256" key="8">
    <source>
        <dbReference type="SAM" id="MobiDB-lite"/>
    </source>
</evidence>
<feature type="region of interest" description="Disordered" evidence="8">
    <location>
        <begin position="435"/>
        <end position="459"/>
    </location>
</feature>
<dbReference type="EMBL" id="VFPO01000001">
    <property type="protein sequence ID" value="TQM68433.1"/>
    <property type="molecule type" value="Genomic_DNA"/>
</dbReference>
<reference evidence="9 10" key="1">
    <citation type="submission" date="2019-06" db="EMBL/GenBank/DDBJ databases">
        <title>Sequencing the genomes of 1000 actinobacteria strains.</title>
        <authorList>
            <person name="Klenk H.-P."/>
        </authorList>
    </citation>
    <scope>NUCLEOTIDE SEQUENCE [LARGE SCALE GENOMIC DNA]</scope>
    <source>
        <strain evidence="9 10">DSM 45043</strain>
    </source>
</reference>
<dbReference type="Gene3D" id="3.40.50.720">
    <property type="entry name" value="NAD(P)-binding Rossmann-like Domain"/>
    <property type="match status" value="1"/>
</dbReference>
<evidence type="ECO:0000256" key="6">
    <source>
        <dbReference type="ARBA" id="ARBA00022857"/>
    </source>
</evidence>